<dbReference type="PANTHER" id="PTHR40036">
    <property type="entry name" value="MACROCIN O-METHYLTRANSFERASE"/>
    <property type="match status" value="1"/>
</dbReference>
<dbReference type="Pfam" id="PF05711">
    <property type="entry name" value="TylF"/>
    <property type="match status" value="1"/>
</dbReference>
<dbReference type="EMBL" id="JACHGF010000004">
    <property type="protein sequence ID" value="MBB5284974.1"/>
    <property type="molecule type" value="Genomic_DNA"/>
</dbReference>
<dbReference type="RefSeq" id="WP_184174913.1">
    <property type="nucleotide sequence ID" value="NZ_JACHGF010000004.1"/>
</dbReference>
<evidence type="ECO:0000313" key="2">
    <source>
        <dbReference type="Proteomes" id="UP000557307"/>
    </source>
</evidence>
<proteinExistence type="predicted"/>
<name>A0A840TNN8_9BACT</name>
<dbReference type="Proteomes" id="UP000557307">
    <property type="component" value="Unassembled WGS sequence"/>
</dbReference>
<gene>
    <name evidence="1" type="ORF">HNQ92_003122</name>
</gene>
<comment type="caution">
    <text evidence="1">The sequence shown here is derived from an EMBL/GenBank/DDBJ whole genome shotgun (WGS) entry which is preliminary data.</text>
</comment>
<reference evidence="1 2" key="1">
    <citation type="submission" date="2020-08" db="EMBL/GenBank/DDBJ databases">
        <title>Genomic Encyclopedia of Type Strains, Phase IV (KMG-IV): sequencing the most valuable type-strain genomes for metagenomic binning, comparative biology and taxonomic classification.</title>
        <authorList>
            <person name="Goeker M."/>
        </authorList>
    </citation>
    <scope>NUCLEOTIDE SEQUENCE [LARGE SCALE GENOMIC DNA]</scope>
    <source>
        <strain evidence="1 2">DSM 105074</strain>
    </source>
</reference>
<protein>
    <recommendedName>
        <fullName evidence="3">Macrocin O-methyltransferase</fullName>
    </recommendedName>
</protein>
<accession>A0A840TNN8</accession>
<evidence type="ECO:0008006" key="3">
    <source>
        <dbReference type="Google" id="ProtNLM"/>
    </source>
</evidence>
<sequence length="266" mass="30880">MKKLTKKVLELINYPVEESKPIQEPVENETSDQEKDYWYWLYSDFTSFEKDIIQQALPYTMTSQERLVNLIRAIEYLVKQKIEGDFVECGVWKGGSSMVMALTLANLGEKTRNLHLYDTFDGMSTPSEKDESIDGQKAEIQLNASSKSISDSVWCYSALEEVQQNLLSTEYPKENIHFIEGKVEDTIPHHLPDKIALLRLDTDWYESTKHELNHLFPRLVPGGILIIDDYGHWKGCRQAVDEYFQENNIPIFLMRIDYTGRMAIKI</sequence>
<keyword evidence="2" id="KW-1185">Reference proteome</keyword>
<evidence type="ECO:0000313" key="1">
    <source>
        <dbReference type="EMBL" id="MBB5284974.1"/>
    </source>
</evidence>
<dbReference type="InterPro" id="IPR008884">
    <property type="entry name" value="TylF_MeTrfase"/>
</dbReference>
<dbReference type="SUPFAM" id="SSF53335">
    <property type="entry name" value="S-adenosyl-L-methionine-dependent methyltransferases"/>
    <property type="match status" value="1"/>
</dbReference>
<dbReference type="PANTHER" id="PTHR40036:SF1">
    <property type="entry name" value="MACROCIN O-METHYLTRANSFERASE"/>
    <property type="match status" value="1"/>
</dbReference>
<organism evidence="1 2">
    <name type="scientific">Rhabdobacter roseus</name>
    <dbReference type="NCBI Taxonomy" id="1655419"/>
    <lineage>
        <taxon>Bacteria</taxon>
        <taxon>Pseudomonadati</taxon>
        <taxon>Bacteroidota</taxon>
        <taxon>Cytophagia</taxon>
        <taxon>Cytophagales</taxon>
        <taxon>Cytophagaceae</taxon>
        <taxon>Rhabdobacter</taxon>
    </lineage>
</organism>
<dbReference type="AlphaFoldDB" id="A0A840TNN8"/>
<dbReference type="InterPro" id="IPR029063">
    <property type="entry name" value="SAM-dependent_MTases_sf"/>
</dbReference>
<dbReference type="Gene3D" id="3.40.50.150">
    <property type="entry name" value="Vaccinia Virus protein VP39"/>
    <property type="match status" value="1"/>
</dbReference>